<dbReference type="PANTHER" id="PTHR43721:SF22">
    <property type="entry name" value="ELONGATION FACTOR TU, MITOCHONDRIAL"/>
    <property type="match status" value="1"/>
</dbReference>
<sequence length="191" mass="19761">MNAAGESFLMGVEDVFSRNQGRVVMLTGRIERGWVRKGDDVEIVGFGGGAIVPVEGIEAARGRLVGEASAGMNVGLSLPGVEAGTAERGQVLAAPGSVTAHAGFEADIALLAEEDGSAEVRTGERLQFHVRAAVVPGVVALSRESDSLQPLHGGAVTVTLDRPVAMEEGQSFAFRHHGRAAGTGTVTRLLH</sequence>
<gene>
    <name evidence="7" type="ORF">RM609_11255</name>
</gene>
<dbReference type="InterPro" id="IPR004160">
    <property type="entry name" value="Transl_elong_EFTu/EF1A_C"/>
</dbReference>
<evidence type="ECO:0008006" key="9">
    <source>
        <dbReference type="Google" id="ProtNLM"/>
    </source>
</evidence>
<dbReference type="Pfam" id="PF03143">
    <property type="entry name" value="GTP_EFTU_D3"/>
    <property type="match status" value="1"/>
</dbReference>
<keyword evidence="4" id="KW-0342">GTP-binding</keyword>
<feature type="domain" description="Translation elongation factor EFTu/EF1A C-terminal" evidence="5">
    <location>
        <begin position="97"/>
        <end position="189"/>
    </location>
</feature>
<evidence type="ECO:0000256" key="2">
    <source>
        <dbReference type="ARBA" id="ARBA00022768"/>
    </source>
</evidence>
<accession>A0ABU2SNJ9</accession>
<evidence type="ECO:0000259" key="6">
    <source>
        <dbReference type="Pfam" id="PF03144"/>
    </source>
</evidence>
<dbReference type="InterPro" id="IPR009000">
    <property type="entry name" value="Transl_B-barrel_sf"/>
</dbReference>
<keyword evidence="2" id="KW-0251">Elongation factor</keyword>
<dbReference type="InterPro" id="IPR004161">
    <property type="entry name" value="EFTu-like_2"/>
</dbReference>
<dbReference type="RefSeq" id="WP_311610094.1">
    <property type="nucleotide sequence ID" value="NZ_JAVRFI010000005.1"/>
</dbReference>
<evidence type="ECO:0000256" key="4">
    <source>
        <dbReference type="ARBA" id="ARBA00023134"/>
    </source>
</evidence>
<dbReference type="EMBL" id="JAVRFI010000005">
    <property type="protein sequence ID" value="MDT0449645.1"/>
    <property type="molecule type" value="Genomic_DNA"/>
</dbReference>
<protein>
    <recommendedName>
        <fullName evidence="9">Translation elongation factor EFTu/EF1A C-terminal domain-containing protein</fullName>
    </recommendedName>
</protein>
<keyword evidence="1" id="KW-0547">Nucleotide-binding</keyword>
<comment type="caution">
    <text evidence="7">The sequence shown here is derived from an EMBL/GenBank/DDBJ whole genome shotgun (WGS) entry which is preliminary data.</text>
</comment>
<organism evidence="7 8">
    <name type="scientific">Streptomyces hesseae</name>
    <dbReference type="NCBI Taxonomy" id="3075519"/>
    <lineage>
        <taxon>Bacteria</taxon>
        <taxon>Bacillati</taxon>
        <taxon>Actinomycetota</taxon>
        <taxon>Actinomycetes</taxon>
        <taxon>Kitasatosporales</taxon>
        <taxon>Streptomycetaceae</taxon>
        <taxon>Streptomyces</taxon>
    </lineage>
</organism>
<feature type="domain" description="Translation elongation factor EFTu-like" evidence="6">
    <location>
        <begin position="26"/>
        <end position="93"/>
    </location>
</feature>
<dbReference type="Pfam" id="PF03144">
    <property type="entry name" value="GTP_EFTU_D2"/>
    <property type="match status" value="1"/>
</dbReference>
<keyword evidence="3" id="KW-0648">Protein biosynthesis</keyword>
<evidence type="ECO:0000259" key="5">
    <source>
        <dbReference type="Pfam" id="PF03143"/>
    </source>
</evidence>
<dbReference type="Gene3D" id="2.40.30.10">
    <property type="entry name" value="Translation factors"/>
    <property type="match status" value="2"/>
</dbReference>
<dbReference type="SUPFAM" id="SSF50465">
    <property type="entry name" value="EF-Tu/eEF-1alpha/eIF2-gamma C-terminal domain"/>
    <property type="match status" value="1"/>
</dbReference>
<dbReference type="InterPro" id="IPR009001">
    <property type="entry name" value="Transl_elong_EF1A/Init_IF2_C"/>
</dbReference>
<evidence type="ECO:0000256" key="3">
    <source>
        <dbReference type="ARBA" id="ARBA00022917"/>
    </source>
</evidence>
<dbReference type="InterPro" id="IPR050055">
    <property type="entry name" value="EF-Tu_GTPase"/>
</dbReference>
<dbReference type="PANTHER" id="PTHR43721">
    <property type="entry name" value="ELONGATION FACTOR TU-RELATED"/>
    <property type="match status" value="1"/>
</dbReference>
<reference evidence="7" key="1">
    <citation type="submission" date="2024-05" db="EMBL/GenBank/DDBJ databases">
        <title>30 novel species of actinomycetes from the DSMZ collection.</title>
        <authorList>
            <person name="Nouioui I."/>
        </authorList>
    </citation>
    <scope>NUCLEOTIDE SEQUENCE</scope>
    <source>
        <strain evidence="7">DSM 40473</strain>
    </source>
</reference>
<evidence type="ECO:0000313" key="7">
    <source>
        <dbReference type="EMBL" id="MDT0449645.1"/>
    </source>
</evidence>
<proteinExistence type="predicted"/>
<keyword evidence="8" id="KW-1185">Reference proteome</keyword>
<evidence type="ECO:0000256" key="1">
    <source>
        <dbReference type="ARBA" id="ARBA00022741"/>
    </source>
</evidence>
<dbReference type="SUPFAM" id="SSF50447">
    <property type="entry name" value="Translation proteins"/>
    <property type="match status" value="1"/>
</dbReference>
<dbReference type="Proteomes" id="UP001180531">
    <property type="component" value="Unassembled WGS sequence"/>
</dbReference>
<name>A0ABU2SNJ9_9ACTN</name>
<evidence type="ECO:0000313" key="8">
    <source>
        <dbReference type="Proteomes" id="UP001180531"/>
    </source>
</evidence>